<dbReference type="Proteomes" id="UP001320706">
    <property type="component" value="Unassembled WGS sequence"/>
</dbReference>
<comment type="caution">
    <text evidence="1">The sequence shown here is derived from an EMBL/GenBank/DDBJ whole genome shotgun (WGS) entry which is preliminary data.</text>
</comment>
<proteinExistence type="predicted"/>
<gene>
    <name evidence="1" type="primary">LIA1</name>
    <name evidence="1" type="ORF">M8818_004023</name>
</gene>
<evidence type="ECO:0000313" key="2">
    <source>
        <dbReference type="Proteomes" id="UP001320706"/>
    </source>
</evidence>
<sequence length="393" mass="42993">MPGPRTLPSAKSHPAKLPHHHRNRIIKFPSPKPSIRTPLLPHRISLAAEISTYTMAPSAISPSPEAATPGADTTVLALRKTLTSESAALAARFRALFSLKHLAAQHPATAQTIPAIEAIAAAFTSPSALLKHELAYCLGQSGHNEAVPFLRRVLEDKEEDSMCRHEAAEALGALGYEESLQLLREMRDDPKEVDAVRETCEIAVGRIEWEHSEARKAEKLKQSDFASIDPAPPMAQAEKAPSIEELEQTLLDTKLPLFERYRAMFALRDLSSPPDLPTAVPAIQALARGFKDPSALFRHEIAFVFGQLSHPASIPSLVETLRDQKEASMVRHEAAEALGSLGEEEGVEDVLKEFLHDEDQVVRDSIIVALDMAEFERNGEMEYATIPVAEAAA</sequence>
<reference evidence="1" key="1">
    <citation type="submission" date="2024-02" db="EMBL/GenBank/DDBJ databases">
        <title>Metagenome Assembled Genome of Zalaria obscura JY119.</title>
        <authorList>
            <person name="Vighnesh L."/>
            <person name="Jagadeeshwari U."/>
            <person name="Venkata Ramana C."/>
            <person name="Sasikala C."/>
        </authorList>
    </citation>
    <scope>NUCLEOTIDE SEQUENCE</scope>
    <source>
        <strain evidence="1">JY119</strain>
    </source>
</reference>
<dbReference type="EMBL" id="JAMKPW020000019">
    <property type="protein sequence ID" value="KAK8207985.1"/>
    <property type="molecule type" value="Genomic_DNA"/>
</dbReference>
<dbReference type="EC" id="1.14.99.29" evidence="1"/>
<name>A0ACC3SEM5_9PEZI</name>
<keyword evidence="1" id="KW-0560">Oxidoreductase</keyword>
<protein>
    <submittedName>
        <fullName evidence="1">Deoxyhypusine hydroxylase</fullName>
        <ecNumber evidence="1">1.14.99.29</ecNumber>
    </submittedName>
</protein>
<accession>A0ACC3SEM5</accession>
<keyword evidence="2" id="KW-1185">Reference proteome</keyword>
<evidence type="ECO:0000313" key="1">
    <source>
        <dbReference type="EMBL" id="KAK8207985.1"/>
    </source>
</evidence>
<organism evidence="1 2">
    <name type="scientific">Zalaria obscura</name>
    <dbReference type="NCBI Taxonomy" id="2024903"/>
    <lineage>
        <taxon>Eukaryota</taxon>
        <taxon>Fungi</taxon>
        <taxon>Dikarya</taxon>
        <taxon>Ascomycota</taxon>
        <taxon>Pezizomycotina</taxon>
        <taxon>Dothideomycetes</taxon>
        <taxon>Dothideomycetidae</taxon>
        <taxon>Dothideales</taxon>
        <taxon>Zalariaceae</taxon>
        <taxon>Zalaria</taxon>
    </lineage>
</organism>